<dbReference type="SMART" id="SM00368">
    <property type="entry name" value="LRR_RI"/>
    <property type="match status" value="10"/>
</dbReference>
<keyword evidence="2" id="KW-1185">Reference proteome</keyword>
<dbReference type="Pfam" id="PF13516">
    <property type="entry name" value="LRR_6"/>
    <property type="match status" value="6"/>
</dbReference>
<dbReference type="EMBL" id="CZPT02001763">
    <property type="protein sequence ID" value="SCU71941.1"/>
    <property type="molecule type" value="Genomic_DNA"/>
</dbReference>
<dbReference type="Proteomes" id="UP000195570">
    <property type="component" value="Unassembled WGS sequence"/>
</dbReference>
<dbReference type="Gene3D" id="3.80.10.10">
    <property type="entry name" value="Ribonuclease Inhibitor"/>
    <property type="match status" value="3"/>
</dbReference>
<dbReference type="GeneID" id="92377463"/>
<dbReference type="InterPro" id="IPR001611">
    <property type="entry name" value="Leu-rich_rpt"/>
</dbReference>
<proteinExistence type="predicted"/>
<sequence>MLADRINRICGLRGNHRHTIKPGASLATVFDNDSSQDLKIEVSWKRLTSKDLDGICRLIAEGDAGALVKVVHLSDNDLGPQGAQKVVTAMNMSGVQDLLLCFNDVGREGCDALSNIVSISVNLRLLDLRGNGLTPRCVHKLLKAVAVSTSLKRLGLGSNKLGPEGAALLARKLEKNTYLTSLDISLNEIGPGGAKPIAKLIEGPECVLECVQLYGNRLGPEGVSEILAAVKKNRSIKQLTLGNNHATDAVAADLAAMLRENTSLERLDIRLNTLTAAAVRVFAQDGLAQNSVLRSLCLAGNPLDSIGGEDISQALILSQVTVLSHLDLSSCQLGPIGGMRIANLIGTSSTITDVNLSDNKLDDEASASLANSILNGVSISSLNLSANEIGEWSASNLIEATQRNFRMMSLVLHGNKINRTVQKKIDTLLEERLARKNAECQRTSSSRA</sequence>
<organism evidence="1 2">
    <name type="scientific">Trypanosoma equiperdum</name>
    <dbReference type="NCBI Taxonomy" id="5694"/>
    <lineage>
        <taxon>Eukaryota</taxon>
        <taxon>Discoba</taxon>
        <taxon>Euglenozoa</taxon>
        <taxon>Kinetoplastea</taxon>
        <taxon>Metakinetoplastina</taxon>
        <taxon>Trypanosomatida</taxon>
        <taxon>Trypanosomatidae</taxon>
        <taxon>Trypanosoma</taxon>
    </lineage>
</organism>
<reference evidence="1" key="1">
    <citation type="submission" date="2016-09" db="EMBL/GenBank/DDBJ databases">
        <authorList>
            <person name="Hebert L."/>
            <person name="Moumen B."/>
        </authorList>
    </citation>
    <scope>NUCLEOTIDE SEQUENCE [LARGE SCALE GENOMIC DNA]</scope>
    <source>
        <strain evidence="1">OVI</strain>
    </source>
</reference>
<protein>
    <submittedName>
        <fullName evidence="1">Leucine-rich repeat protein (LRRP), putative</fullName>
    </submittedName>
</protein>
<evidence type="ECO:0000313" key="2">
    <source>
        <dbReference type="Proteomes" id="UP000195570"/>
    </source>
</evidence>
<dbReference type="RefSeq" id="XP_067082516.1">
    <property type="nucleotide sequence ID" value="XM_067226415.1"/>
</dbReference>
<dbReference type="PANTHER" id="PTHR24114:SF2">
    <property type="entry name" value="F-BOX DOMAIN-CONTAINING PROTEIN-RELATED"/>
    <property type="match status" value="1"/>
</dbReference>
<dbReference type="PANTHER" id="PTHR24114">
    <property type="entry name" value="LEUCINE RICH REPEAT FAMILY PROTEIN"/>
    <property type="match status" value="1"/>
</dbReference>
<dbReference type="InterPro" id="IPR052394">
    <property type="entry name" value="LRR-containing"/>
</dbReference>
<comment type="caution">
    <text evidence="1">The sequence shown here is derived from an EMBL/GenBank/DDBJ whole genome shotgun (WGS) entry which is preliminary data.</text>
</comment>
<dbReference type="SUPFAM" id="SSF52047">
    <property type="entry name" value="RNI-like"/>
    <property type="match status" value="1"/>
</dbReference>
<name>A0A1G4IHL9_TRYEQ</name>
<accession>A0A1G4IHL9</accession>
<dbReference type="AlphaFoldDB" id="A0A1G4IHL9"/>
<gene>
    <name evidence="1" type="ORF">TEOVI_000352300</name>
</gene>
<dbReference type="InterPro" id="IPR032675">
    <property type="entry name" value="LRR_dom_sf"/>
</dbReference>
<dbReference type="VEuPathDB" id="TriTrypDB:TEOVI_000352300"/>
<evidence type="ECO:0000313" key="1">
    <source>
        <dbReference type="EMBL" id="SCU71941.1"/>
    </source>
</evidence>